<evidence type="ECO:0000259" key="3">
    <source>
        <dbReference type="Pfam" id="PF19365"/>
    </source>
</evidence>
<proteinExistence type="predicted"/>
<feature type="region of interest" description="Disordered" evidence="1">
    <location>
        <begin position="1"/>
        <end position="20"/>
    </location>
</feature>
<comment type="caution">
    <text evidence="4">The sequence shown here is derived from an EMBL/GenBank/DDBJ whole genome shotgun (WGS) entry which is preliminary data.</text>
</comment>
<dbReference type="RefSeq" id="WP_197009617.1">
    <property type="nucleotide sequence ID" value="NZ_BAABES010000007.1"/>
</dbReference>
<feature type="domain" description="DUF5941" evidence="3">
    <location>
        <begin position="34"/>
        <end position="212"/>
    </location>
</feature>
<feature type="transmembrane region" description="Helical" evidence="2">
    <location>
        <begin position="81"/>
        <end position="99"/>
    </location>
</feature>
<reference evidence="4" key="1">
    <citation type="submission" date="2020-11" db="EMBL/GenBank/DDBJ databases">
        <title>Sequencing the genomes of 1000 actinobacteria strains.</title>
        <authorList>
            <person name="Klenk H.-P."/>
        </authorList>
    </citation>
    <scope>NUCLEOTIDE SEQUENCE</scope>
    <source>
        <strain evidence="4">DSM 43175</strain>
    </source>
</reference>
<feature type="transmembrane region" description="Helical" evidence="2">
    <location>
        <begin position="57"/>
        <end position="74"/>
    </location>
</feature>
<feature type="region of interest" description="Disordered" evidence="1">
    <location>
        <begin position="217"/>
        <end position="240"/>
    </location>
</feature>
<dbReference type="EMBL" id="JADOUA010000001">
    <property type="protein sequence ID" value="MBG6086649.1"/>
    <property type="molecule type" value="Genomic_DNA"/>
</dbReference>
<dbReference type="Proteomes" id="UP000614047">
    <property type="component" value="Unassembled WGS sequence"/>
</dbReference>
<evidence type="ECO:0000256" key="2">
    <source>
        <dbReference type="SAM" id="Phobius"/>
    </source>
</evidence>
<organism evidence="4 5">
    <name type="scientific">Actinomadura viridis</name>
    <dbReference type="NCBI Taxonomy" id="58110"/>
    <lineage>
        <taxon>Bacteria</taxon>
        <taxon>Bacillati</taxon>
        <taxon>Actinomycetota</taxon>
        <taxon>Actinomycetes</taxon>
        <taxon>Streptosporangiales</taxon>
        <taxon>Thermomonosporaceae</taxon>
        <taxon>Actinomadura</taxon>
    </lineage>
</organism>
<dbReference type="InterPro" id="IPR045985">
    <property type="entry name" value="DUF5941"/>
</dbReference>
<name>A0A931DD37_9ACTN</name>
<accession>A0A931DD37</accession>
<evidence type="ECO:0000313" key="4">
    <source>
        <dbReference type="EMBL" id="MBG6086649.1"/>
    </source>
</evidence>
<feature type="compositionally biased region" description="Basic and acidic residues" evidence="1">
    <location>
        <begin position="221"/>
        <end position="230"/>
    </location>
</feature>
<sequence>MTAHAREPLPPGGTGEIGGATGGAADGAIVRGRLLAFRDDGALASALGHLARGRPSPLPGTLAALAVTAALLITGVGQQRVAALLVPLAVVALAGPGAGRPHGGRFDWLVPPGIRLIEYGYLAALGFAQGVAAPLVYVLLAVLAYHHYDIVYRTRQGLRPPERLFRAGLGWDGRMLLVAFAGLSGLLPFACAALAVYLGVLFAGESVATWARYGHGGGDGGMRRDARGRGDVLTGDLEEE</sequence>
<keyword evidence="5" id="KW-1185">Reference proteome</keyword>
<keyword evidence="2" id="KW-1133">Transmembrane helix</keyword>
<keyword evidence="2" id="KW-0812">Transmembrane</keyword>
<dbReference type="Pfam" id="PF19365">
    <property type="entry name" value="DUF5941"/>
    <property type="match status" value="1"/>
</dbReference>
<feature type="transmembrane region" description="Helical" evidence="2">
    <location>
        <begin position="119"/>
        <end position="145"/>
    </location>
</feature>
<evidence type="ECO:0000313" key="5">
    <source>
        <dbReference type="Proteomes" id="UP000614047"/>
    </source>
</evidence>
<dbReference type="AlphaFoldDB" id="A0A931DD37"/>
<protein>
    <recommendedName>
        <fullName evidence="3">DUF5941 domain-containing protein</fullName>
    </recommendedName>
</protein>
<gene>
    <name evidence="4" type="ORF">IW256_000762</name>
</gene>
<keyword evidence="2" id="KW-0472">Membrane</keyword>
<feature type="transmembrane region" description="Helical" evidence="2">
    <location>
        <begin position="176"/>
        <end position="203"/>
    </location>
</feature>
<evidence type="ECO:0000256" key="1">
    <source>
        <dbReference type="SAM" id="MobiDB-lite"/>
    </source>
</evidence>